<evidence type="ECO:0000259" key="15">
    <source>
        <dbReference type="PROSITE" id="PS51292"/>
    </source>
</evidence>
<comment type="pathway">
    <text evidence="3">Protein modification; protein ubiquitination.</text>
</comment>
<evidence type="ECO:0000256" key="3">
    <source>
        <dbReference type="ARBA" id="ARBA00004906"/>
    </source>
</evidence>
<dbReference type="CDD" id="cd16702">
    <property type="entry name" value="RING_CH-C4HC3_MARCH6"/>
    <property type="match status" value="1"/>
</dbReference>
<evidence type="ECO:0000256" key="10">
    <source>
        <dbReference type="ARBA" id="ARBA00022833"/>
    </source>
</evidence>
<feature type="compositionally biased region" description="Basic and acidic residues" evidence="13">
    <location>
        <begin position="1"/>
        <end position="16"/>
    </location>
</feature>
<organism evidence="16 17">
    <name type="scientific">Nadsonia fulvescens var. elongata DSM 6958</name>
    <dbReference type="NCBI Taxonomy" id="857566"/>
    <lineage>
        <taxon>Eukaryota</taxon>
        <taxon>Fungi</taxon>
        <taxon>Dikarya</taxon>
        <taxon>Ascomycota</taxon>
        <taxon>Saccharomycotina</taxon>
        <taxon>Dipodascomycetes</taxon>
        <taxon>Dipodascales</taxon>
        <taxon>Dipodascales incertae sedis</taxon>
        <taxon>Nadsonia</taxon>
    </lineage>
</organism>
<evidence type="ECO:0000256" key="8">
    <source>
        <dbReference type="ARBA" id="ARBA00022771"/>
    </source>
</evidence>
<feature type="transmembrane region" description="Helical" evidence="14">
    <location>
        <begin position="765"/>
        <end position="787"/>
    </location>
</feature>
<gene>
    <name evidence="16" type="ORF">NADFUDRAFT_81133</name>
</gene>
<dbReference type="Proteomes" id="UP000095009">
    <property type="component" value="Unassembled WGS sequence"/>
</dbReference>
<dbReference type="OrthoDB" id="1108038at2759"/>
<evidence type="ECO:0000256" key="7">
    <source>
        <dbReference type="ARBA" id="ARBA00022723"/>
    </source>
</evidence>
<dbReference type="GO" id="GO:0061630">
    <property type="term" value="F:ubiquitin protein ligase activity"/>
    <property type="evidence" value="ECO:0007669"/>
    <property type="project" value="UniProtKB-EC"/>
</dbReference>
<reference evidence="16 17" key="1">
    <citation type="journal article" date="2016" name="Proc. Natl. Acad. Sci. U.S.A.">
        <title>Comparative genomics of biotechnologically important yeasts.</title>
        <authorList>
            <person name="Riley R."/>
            <person name="Haridas S."/>
            <person name="Wolfe K.H."/>
            <person name="Lopes M.R."/>
            <person name="Hittinger C.T."/>
            <person name="Goeker M."/>
            <person name="Salamov A.A."/>
            <person name="Wisecaver J.H."/>
            <person name="Long T.M."/>
            <person name="Calvey C.H."/>
            <person name="Aerts A.L."/>
            <person name="Barry K.W."/>
            <person name="Choi C."/>
            <person name="Clum A."/>
            <person name="Coughlan A.Y."/>
            <person name="Deshpande S."/>
            <person name="Douglass A.P."/>
            <person name="Hanson S.J."/>
            <person name="Klenk H.-P."/>
            <person name="LaButti K.M."/>
            <person name="Lapidus A."/>
            <person name="Lindquist E.A."/>
            <person name="Lipzen A.M."/>
            <person name="Meier-Kolthoff J.P."/>
            <person name="Ohm R.A."/>
            <person name="Otillar R.P."/>
            <person name="Pangilinan J.L."/>
            <person name="Peng Y."/>
            <person name="Rokas A."/>
            <person name="Rosa C.A."/>
            <person name="Scheuner C."/>
            <person name="Sibirny A.A."/>
            <person name="Slot J.C."/>
            <person name="Stielow J.B."/>
            <person name="Sun H."/>
            <person name="Kurtzman C.P."/>
            <person name="Blackwell M."/>
            <person name="Grigoriev I.V."/>
            <person name="Jeffries T.W."/>
        </authorList>
    </citation>
    <scope>NUCLEOTIDE SEQUENCE [LARGE SCALE GENOMIC DNA]</scope>
    <source>
        <strain evidence="16 17">DSM 6958</strain>
    </source>
</reference>
<dbReference type="GO" id="GO:0008270">
    <property type="term" value="F:zinc ion binding"/>
    <property type="evidence" value="ECO:0007669"/>
    <property type="project" value="UniProtKB-KW"/>
</dbReference>
<dbReference type="PANTHER" id="PTHR13145">
    <property type="entry name" value="SSM4 PROTEIN"/>
    <property type="match status" value="1"/>
</dbReference>
<name>A0A1E3PRJ5_9ASCO</name>
<dbReference type="EC" id="2.3.2.27" evidence="4"/>
<dbReference type="PROSITE" id="PS51292">
    <property type="entry name" value="ZF_RING_CH"/>
    <property type="match status" value="1"/>
</dbReference>
<feature type="transmembrane region" description="Helical" evidence="14">
    <location>
        <begin position="1012"/>
        <end position="1035"/>
    </location>
</feature>
<evidence type="ECO:0000313" key="16">
    <source>
        <dbReference type="EMBL" id="ODQ68046.1"/>
    </source>
</evidence>
<evidence type="ECO:0000256" key="2">
    <source>
        <dbReference type="ARBA" id="ARBA00004141"/>
    </source>
</evidence>
<keyword evidence="17" id="KW-1185">Reference proteome</keyword>
<keyword evidence="8" id="KW-0863">Zinc-finger</keyword>
<feature type="transmembrane region" description="Helical" evidence="14">
    <location>
        <begin position="1143"/>
        <end position="1163"/>
    </location>
</feature>
<comment type="subcellular location">
    <subcellularLocation>
        <location evidence="2">Membrane</location>
        <topology evidence="2">Multi-pass membrane protein</topology>
    </subcellularLocation>
</comment>
<keyword evidence="7" id="KW-0479">Metal-binding</keyword>
<dbReference type="SUPFAM" id="SSF57850">
    <property type="entry name" value="RING/U-box"/>
    <property type="match status" value="1"/>
</dbReference>
<dbReference type="EMBL" id="KV454406">
    <property type="protein sequence ID" value="ODQ68046.1"/>
    <property type="molecule type" value="Genomic_DNA"/>
</dbReference>
<feature type="transmembrane region" description="Helical" evidence="14">
    <location>
        <begin position="1055"/>
        <end position="1071"/>
    </location>
</feature>
<feature type="domain" description="RING-CH-type" evidence="15">
    <location>
        <begin position="34"/>
        <end position="96"/>
    </location>
</feature>
<keyword evidence="9" id="KW-0833">Ubl conjugation pathway</keyword>
<feature type="region of interest" description="Disordered" evidence="13">
    <location>
        <begin position="319"/>
        <end position="369"/>
    </location>
</feature>
<evidence type="ECO:0000256" key="6">
    <source>
        <dbReference type="ARBA" id="ARBA00022692"/>
    </source>
</evidence>
<feature type="transmembrane region" description="Helical" evidence="14">
    <location>
        <begin position="614"/>
        <end position="637"/>
    </location>
</feature>
<dbReference type="FunFam" id="3.30.40.10:FF:000287">
    <property type="entry name" value="RING finger membrane protein"/>
    <property type="match status" value="1"/>
</dbReference>
<feature type="transmembrane region" description="Helical" evidence="14">
    <location>
        <begin position="662"/>
        <end position="685"/>
    </location>
</feature>
<feature type="transmembrane region" description="Helical" evidence="14">
    <location>
        <begin position="724"/>
        <end position="745"/>
    </location>
</feature>
<proteinExistence type="predicted"/>
<accession>A0A1E3PRJ5</accession>
<keyword evidence="11 14" id="KW-1133">Transmembrane helix</keyword>
<dbReference type="Pfam" id="PF23113">
    <property type="entry name" value="MARCHF6_C"/>
    <property type="match status" value="1"/>
</dbReference>
<evidence type="ECO:0000256" key="5">
    <source>
        <dbReference type="ARBA" id="ARBA00022679"/>
    </source>
</evidence>
<evidence type="ECO:0000256" key="14">
    <source>
        <dbReference type="SAM" id="Phobius"/>
    </source>
</evidence>
<evidence type="ECO:0000256" key="13">
    <source>
        <dbReference type="SAM" id="MobiDB-lite"/>
    </source>
</evidence>
<keyword evidence="5" id="KW-0808">Transferase</keyword>
<feature type="region of interest" description="Disordered" evidence="13">
    <location>
        <begin position="1"/>
        <end position="21"/>
    </location>
</feature>
<dbReference type="InterPro" id="IPR013083">
    <property type="entry name" value="Znf_RING/FYVE/PHD"/>
</dbReference>
<dbReference type="STRING" id="857566.A0A1E3PRJ5"/>
<sequence length="1194" mass="136394">MEFHVDQDPSESERSKNIFNSDILDSENISKPRSTDSDEPTCRICRGEGTEDEPLFHPCKCSGSIKHIHQECLAEWLKHSQKKPVCELCHTQFSFTKVYSNDMPTEIPFGIFIKEGGIRAIKSFFSRMRFAAVMCIWIFLLPLCTRKIIKGYFWIASFSVESIADSSTLVGGNANYTSFLTFPSFIEDIPQGTFLRAFIVDTIEGQVFTIMQMLIFLVLFLSREWIVHNDEFVRELQQLDTEEAQRFMALNTRGETFRAAGDQLDRQRRRADTIQALLRDIEVQRGLQQEVGFANGNEELMQILRRDALVRANEHFRNNDLPIFDDENNTDNDSENDAINEEDAQEPNDTINEDDTQEPNDEMNAHVPEPDFGVDDLLIDADQARPAFAPNHAAPPVAIANANVAGAGINDDINIDDFEDDDGAEDFDGVFNLLGARGPLINAVQSIGTAIIVIFASIGLLMWIPYMIGVATCYIITPFPYDVYAYLFKASLHYINNFIDLLMGVSYSYLSEVLRLDSLAQSAEYYLKAVKERNDSFSIIRSIDFSNILNHMKYFHEPFASSRFWSKLVPISVGYTVLIFALMYYVTSSWRFAKGKQSSIVERYLLMFLRQAGAILKVVFIISIELVFFPLYCGILLNCSILPLFENASLVSRWNSFLNQPMSIICFHWSSGTLYMVMFAVFVTICREIMRPGVLYFVRDPNDPNFHPIRDILKRRLRTQVYRIGLSGVIYSILICGCIGGTTWVLRHIINASFLPLEVPSPGKFSNALSTHMLCAYFFICVLFKYVSPRNLIKKIWTKLFSRGCNLFRLSSFILNVNVLSEQGTVKYRSIRAWISGKKPELAVDEDSIVENSEAYFVRNGGFVRAPGIDSLPSDKGYKLFIPVTKDDSRLDNEEDTENDLDEYTIVYRPPQFRWRVAGFLCFIWFFSAVGISAITILSLLIGRQLFSFLFSSDNYNDVFSLSAGGIIVSALIFLIDYLEQKMNSMVGIKATLIDYWASGEIKQAAKRGVKLFIYCVMFYFIFPLIFSACFDAVIKALSVRPFVKSLNSEPKTDQIFFSLIAGNVFAKYFFKDVLVNHFAHSKLARDFRALEHDGMFEYDLYRTTHDIFLPIVGLGLFILFAPLGVTWAVVKVFFRNSPKEKINMLFWYSHAVLFAVISTLALTHKLKRYWRDWNARVRDNVYLVGEQLQNLGE</sequence>
<dbReference type="InterPro" id="IPR011016">
    <property type="entry name" value="Znf_RING-CH"/>
</dbReference>
<evidence type="ECO:0000256" key="9">
    <source>
        <dbReference type="ARBA" id="ARBA00022786"/>
    </source>
</evidence>
<comment type="catalytic activity">
    <reaction evidence="1">
        <text>S-ubiquitinyl-[E2 ubiquitin-conjugating enzyme]-L-cysteine + [acceptor protein]-L-lysine = [E2 ubiquitin-conjugating enzyme]-L-cysteine + N(6)-ubiquitinyl-[acceptor protein]-L-lysine.</text>
        <dbReference type="EC" id="2.3.2.27"/>
    </reaction>
</comment>
<evidence type="ECO:0000256" key="4">
    <source>
        <dbReference type="ARBA" id="ARBA00012483"/>
    </source>
</evidence>
<feature type="transmembrane region" description="Helical" evidence="14">
    <location>
        <begin position="1108"/>
        <end position="1131"/>
    </location>
</feature>
<evidence type="ECO:0000313" key="17">
    <source>
        <dbReference type="Proteomes" id="UP000095009"/>
    </source>
</evidence>
<keyword evidence="12 14" id="KW-0472">Membrane</keyword>
<evidence type="ECO:0000256" key="11">
    <source>
        <dbReference type="ARBA" id="ARBA00022989"/>
    </source>
</evidence>
<dbReference type="PANTHER" id="PTHR13145:SF0">
    <property type="entry name" value="E3 UBIQUITIN-PROTEIN LIGASE MARCHF6"/>
    <property type="match status" value="1"/>
</dbReference>
<feature type="transmembrane region" description="Helical" evidence="14">
    <location>
        <begin position="962"/>
        <end position="979"/>
    </location>
</feature>
<dbReference type="Pfam" id="PF12906">
    <property type="entry name" value="RINGv"/>
    <property type="match status" value="1"/>
</dbReference>
<protein>
    <recommendedName>
        <fullName evidence="4">RING-type E3 ubiquitin transferase</fullName>
        <ecNumber evidence="4">2.3.2.27</ecNumber>
    </recommendedName>
</protein>
<feature type="transmembrane region" description="Helical" evidence="14">
    <location>
        <begin position="447"/>
        <end position="477"/>
    </location>
</feature>
<dbReference type="GO" id="GO:0036503">
    <property type="term" value="P:ERAD pathway"/>
    <property type="evidence" value="ECO:0007669"/>
    <property type="project" value="TreeGrafter"/>
</dbReference>
<evidence type="ECO:0000256" key="12">
    <source>
        <dbReference type="ARBA" id="ARBA00023136"/>
    </source>
</evidence>
<dbReference type="GO" id="GO:0005789">
    <property type="term" value="C:endoplasmic reticulum membrane"/>
    <property type="evidence" value="ECO:0007669"/>
    <property type="project" value="TreeGrafter"/>
</dbReference>
<keyword evidence="6 14" id="KW-0812">Transmembrane</keyword>
<dbReference type="InterPro" id="IPR056521">
    <property type="entry name" value="MARCHF6-like_C"/>
</dbReference>
<dbReference type="AlphaFoldDB" id="A0A1E3PRJ5"/>
<dbReference type="Gene3D" id="3.30.40.10">
    <property type="entry name" value="Zinc/RING finger domain, C3HC4 (zinc finger)"/>
    <property type="match status" value="1"/>
</dbReference>
<keyword evidence="10" id="KW-0862">Zinc</keyword>
<feature type="transmembrane region" description="Helical" evidence="14">
    <location>
        <begin position="917"/>
        <end position="942"/>
    </location>
</feature>
<evidence type="ECO:0000256" key="1">
    <source>
        <dbReference type="ARBA" id="ARBA00000900"/>
    </source>
</evidence>
<dbReference type="SMART" id="SM00744">
    <property type="entry name" value="RINGv"/>
    <property type="match status" value="1"/>
</dbReference>
<feature type="transmembrane region" description="Helical" evidence="14">
    <location>
        <begin position="573"/>
        <end position="593"/>
    </location>
</feature>
<feature type="compositionally biased region" description="Acidic residues" evidence="13">
    <location>
        <begin position="323"/>
        <end position="361"/>
    </location>
</feature>